<dbReference type="AlphaFoldDB" id="A0A221KCB4"/>
<dbReference type="KEGG" id="vff:VITFI_CDS0896"/>
<name>A0A221KCB4_VITFI</name>
<gene>
    <name evidence="2" type="ORF">VITFI_CDS0896</name>
</gene>
<feature type="chain" id="PRO_5013324692" description="Lipoprotein" evidence="1">
    <location>
        <begin position="19"/>
        <end position="220"/>
    </location>
</feature>
<organism evidence="2 3">
    <name type="scientific">Vitreoscilla filiformis</name>
    <dbReference type="NCBI Taxonomy" id="63"/>
    <lineage>
        <taxon>Bacteria</taxon>
        <taxon>Pseudomonadati</taxon>
        <taxon>Pseudomonadota</taxon>
        <taxon>Betaproteobacteria</taxon>
        <taxon>Neisseriales</taxon>
        <taxon>Neisseriaceae</taxon>
        <taxon>Vitreoscilla</taxon>
    </lineage>
</organism>
<accession>A0A221KCB4</accession>
<keyword evidence="1" id="KW-0732">Signal</keyword>
<keyword evidence="3" id="KW-1185">Reference proteome</keyword>
<evidence type="ECO:0000256" key="1">
    <source>
        <dbReference type="SAM" id="SignalP"/>
    </source>
</evidence>
<dbReference type="RefSeq" id="WP_089415967.1">
    <property type="nucleotide sequence ID" value="NZ_CP022423.1"/>
</dbReference>
<evidence type="ECO:0000313" key="2">
    <source>
        <dbReference type="EMBL" id="ASM76674.1"/>
    </source>
</evidence>
<dbReference type="EMBL" id="CP022423">
    <property type="protein sequence ID" value="ASM76674.1"/>
    <property type="molecule type" value="Genomic_DNA"/>
</dbReference>
<dbReference type="Proteomes" id="UP000199729">
    <property type="component" value="Chromosome"/>
</dbReference>
<evidence type="ECO:0000313" key="3">
    <source>
        <dbReference type="Proteomes" id="UP000199729"/>
    </source>
</evidence>
<reference evidence="2 3" key="1">
    <citation type="submission" date="2017-07" db="EMBL/GenBank/DDBJ databases">
        <title>Complete Genome Sequence of the cosmetic ferment Vitreoscilla filiformis (ATCC15551).</title>
        <authorList>
            <person name="Contreras S."/>
            <person name="Sagory-Zalkind P."/>
            <person name="Blanquart H."/>
            <person name="Iltis A."/>
            <person name="Morand S.C."/>
        </authorList>
    </citation>
    <scope>NUCLEOTIDE SEQUENCE [LARGE SCALE GENOMIC DNA]</scope>
    <source>
        <strain evidence="2 3">ATCC 15551</strain>
    </source>
</reference>
<feature type="signal peptide" evidence="1">
    <location>
        <begin position="1"/>
        <end position="18"/>
    </location>
</feature>
<protein>
    <recommendedName>
        <fullName evidence="4">Lipoprotein</fullName>
    </recommendedName>
</protein>
<dbReference type="PROSITE" id="PS51257">
    <property type="entry name" value="PROKAR_LIPOPROTEIN"/>
    <property type="match status" value="1"/>
</dbReference>
<sequence>MNRRWFALASVALLSACAQVPSIPTAHRGADAGRVVLGFGIADFEKPWKTVGYRHVRLLIEKEGTSPAQAGVLELQSPPLFSPGDYRNDTETGLVQSFDLPAGRYRITGFHLVWEGGLNGQLKTFAAQPSVALAFTVEAGQATYLGNYQLHALSERNVFGLPTPLGGVMVVEDRSVADVAMAQRKQLIRATPTNQTPNVASLRHAQWLSPEQNAARLAGR</sequence>
<evidence type="ECO:0008006" key="4">
    <source>
        <dbReference type="Google" id="ProtNLM"/>
    </source>
</evidence>
<proteinExistence type="predicted"/>
<dbReference type="OrthoDB" id="8586610at2"/>